<sequence>MHRLIAYSSTPLIGLLHRLTLLGRTAPRDVSLACADDLSASGLAMPDVTALHVPAAEAGRRAVQRLLECVASGPAGATHQRLPVELLARASTGRPAA</sequence>
<dbReference type="InterPro" id="IPR028082">
    <property type="entry name" value="Peripla_BP_I"/>
</dbReference>
<gene>
    <name evidence="5" type="ORF">QIT00_04270</name>
</gene>
<proteinExistence type="predicted"/>
<evidence type="ECO:0000256" key="2">
    <source>
        <dbReference type="ARBA" id="ARBA00023125"/>
    </source>
</evidence>
<comment type="caution">
    <text evidence="5">The sequence shown here is derived from an EMBL/GenBank/DDBJ whole genome shotgun (WGS) entry which is preliminary data.</text>
</comment>
<protein>
    <submittedName>
        <fullName evidence="5">Substrate-binding domain-containing protein</fullName>
    </submittedName>
</protein>
<dbReference type="InterPro" id="IPR046335">
    <property type="entry name" value="LacI/GalR-like_sensor"/>
</dbReference>
<keyword evidence="2" id="KW-0238">DNA-binding</keyword>
<dbReference type="SUPFAM" id="SSF53822">
    <property type="entry name" value="Periplasmic binding protein-like I"/>
    <property type="match status" value="1"/>
</dbReference>
<dbReference type="Gene3D" id="3.40.50.2300">
    <property type="match status" value="1"/>
</dbReference>
<keyword evidence="1" id="KW-0805">Transcription regulation</keyword>
<evidence type="ECO:0000256" key="3">
    <source>
        <dbReference type="ARBA" id="ARBA00023163"/>
    </source>
</evidence>
<evidence type="ECO:0000259" key="4">
    <source>
        <dbReference type="Pfam" id="PF13377"/>
    </source>
</evidence>
<evidence type="ECO:0000256" key="1">
    <source>
        <dbReference type="ARBA" id="ARBA00023015"/>
    </source>
</evidence>
<feature type="domain" description="Transcriptional regulator LacI/GalR-like sensor" evidence="4">
    <location>
        <begin position="4"/>
        <end position="92"/>
    </location>
</feature>
<dbReference type="RefSeq" id="WP_282533754.1">
    <property type="nucleotide sequence ID" value="NZ_JASCIS010000003.1"/>
</dbReference>
<dbReference type="Proteomes" id="UP001237105">
    <property type="component" value="Unassembled WGS sequence"/>
</dbReference>
<name>A0ABT6SQY9_9ACTN</name>
<evidence type="ECO:0000313" key="5">
    <source>
        <dbReference type="EMBL" id="MDI3417785.1"/>
    </source>
</evidence>
<accession>A0ABT6SQY9</accession>
<reference evidence="5 6" key="1">
    <citation type="submission" date="2023-05" db="EMBL/GenBank/DDBJ databases">
        <title>Draft genome sequence of Streptomyces sp. B-S-A12 isolated from a cave soil in Thailand.</title>
        <authorList>
            <person name="Chamroensaksri N."/>
            <person name="Muangham S."/>
        </authorList>
    </citation>
    <scope>NUCLEOTIDE SEQUENCE [LARGE SCALE GENOMIC DNA]</scope>
    <source>
        <strain evidence="5 6">B-S-A12</strain>
    </source>
</reference>
<dbReference type="Pfam" id="PF13377">
    <property type="entry name" value="Peripla_BP_3"/>
    <property type="match status" value="1"/>
</dbReference>
<keyword evidence="6" id="KW-1185">Reference proteome</keyword>
<evidence type="ECO:0000313" key="6">
    <source>
        <dbReference type="Proteomes" id="UP001237105"/>
    </source>
</evidence>
<keyword evidence="3" id="KW-0804">Transcription</keyword>
<dbReference type="EMBL" id="JASCIS010000003">
    <property type="protein sequence ID" value="MDI3417785.1"/>
    <property type="molecule type" value="Genomic_DNA"/>
</dbReference>
<organism evidence="5 6">
    <name type="scientific">Streptomyces luteolus</name>
    <dbReference type="NCBI Taxonomy" id="3043615"/>
    <lineage>
        <taxon>Bacteria</taxon>
        <taxon>Bacillati</taxon>
        <taxon>Actinomycetota</taxon>
        <taxon>Actinomycetes</taxon>
        <taxon>Kitasatosporales</taxon>
        <taxon>Streptomycetaceae</taxon>
        <taxon>Streptomyces</taxon>
    </lineage>
</organism>